<dbReference type="OrthoDB" id="5145508at2"/>
<organism evidence="1 2">
    <name type="scientific">Curtobacterium luteum</name>
    <dbReference type="NCBI Taxonomy" id="33881"/>
    <lineage>
        <taxon>Bacteria</taxon>
        <taxon>Bacillati</taxon>
        <taxon>Actinomycetota</taxon>
        <taxon>Actinomycetes</taxon>
        <taxon>Micrococcales</taxon>
        <taxon>Microbacteriaceae</taxon>
        <taxon>Curtobacterium</taxon>
    </lineage>
</organism>
<dbReference type="EMBL" id="LDQC01000078">
    <property type="protein sequence ID" value="KTR03659.1"/>
    <property type="molecule type" value="Genomic_DNA"/>
</dbReference>
<protein>
    <recommendedName>
        <fullName evidence="3">Bacterial transcriptional activator domain-containing protein</fullName>
    </recommendedName>
</protein>
<name>A0A175RLH0_9MICO</name>
<dbReference type="RefSeq" id="WP_058726577.1">
    <property type="nucleotide sequence ID" value="NZ_LDQC01000078.1"/>
</dbReference>
<reference evidence="1 2" key="1">
    <citation type="journal article" date="2016" name="Front. Microbiol.">
        <title>Genomic Resource of Rice Seed Associated Bacteria.</title>
        <authorList>
            <person name="Midha S."/>
            <person name="Bansal K."/>
            <person name="Sharma S."/>
            <person name="Kumar N."/>
            <person name="Patil P.P."/>
            <person name="Chaudhry V."/>
            <person name="Patil P.B."/>
        </authorList>
    </citation>
    <scope>NUCLEOTIDE SEQUENCE [LARGE SCALE GENOMIC DNA]</scope>
    <source>
        <strain evidence="1 2">NS184</strain>
    </source>
</reference>
<evidence type="ECO:0008006" key="3">
    <source>
        <dbReference type="Google" id="ProtNLM"/>
    </source>
</evidence>
<dbReference type="InterPro" id="IPR011990">
    <property type="entry name" value="TPR-like_helical_dom_sf"/>
</dbReference>
<proteinExistence type="predicted"/>
<accession>A0A175RLH0</accession>
<sequence length="168" mass="17881">MTSDVAGGPGWIIRGADLRPAITDLAAFRDGMAGDPLVTVIELLWTGQAQRALDRLQGLPRSPRVRALIADCRRDLGDHAAAVREYDQLVAECGDTPREAVMRQHRAKALLAAGHADRAVEDFRRVVELRRGHDTALLASAEQGLAVASAAASRTSPTSAIAGDRGAR</sequence>
<dbReference type="AlphaFoldDB" id="A0A175RLH0"/>
<dbReference type="PATRIC" id="fig|33881.3.peg.3071"/>
<dbReference type="Gene3D" id="1.25.40.10">
    <property type="entry name" value="Tetratricopeptide repeat domain"/>
    <property type="match status" value="1"/>
</dbReference>
<dbReference type="STRING" id="33881.NS184_13290"/>
<gene>
    <name evidence="1" type="ORF">NS184_13290</name>
</gene>
<evidence type="ECO:0000313" key="1">
    <source>
        <dbReference type="EMBL" id="KTR03659.1"/>
    </source>
</evidence>
<comment type="caution">
    <text evidence="1">The sequence shown here is derived from an EMBL/GenBank/DDBJ whole genome shotgun (WGS) entry which is preliminary data.</text>
</comment>
<evidence type="ECO:0000313" key="2">
    <source>
        <dbReference type="Proteomes" id="UP000078252"/>
    </source>
</evidence>
<dbReference type="Proteomes" id="UP000078252">
    <property type="component" value="Unassembled WGS sequence"/>
</dbReference>
<dbReference type="SUPFAM" id="SSF48452">
    <property type="entry name" value="TPR-like"/>
    <property type="match status" value="1"/>
</dbReference>